<name>A0ABQ5U3M0_9PROT</name>
<reference evidence="3" key="1">
    <citation type="journal article" date="2014" name="Int. J. Syst. Evol. Microbiol.">
        <title>Complete genome of a new Firmicutes species belonging to the dominant human colonic microbiota ('Ruminococcus bicirculans') reveals two chromosomes and a selective capacity to utilize plant glucans.</title>
        <authorList>
            <consortium name="NISC Comparative Sequencing Program"/>
            <person name="Wegmann U."/>
            <person name="Louis P."/>
            <person name="Goesmann A."/>
            <person name="Henrissat B."/>
            <person name="Duncan S.H."/>
            <person name="Flint H.J."/>
        </authorList>
    </citation>
    <scope>NUCLEOTIDE SEQUENCE</scope>
    <source>
        <strain evidence="3">NBRC 103408</strain>
    </source>
</reference>
<dbReference type="RefSeq" id="WP_169562130.1">
    <property type="nucleotide sequence ID" value="NZ_BSNF01000007.1"/>
</dbReference>
<sequence length="80" mass="8458">MRLALKTISYGATHIVVATGVAYLLTGNLMAAIGIGLLEPIVQTAVYSVHEYLWDNPRGRRLEKPEPSVSTGGSVFSGAA</sequence>
<dbReference type="InterPro" id="IPR018638">
    <property type="entry name" value="DUF2061_membrane"/>
</dbReference>
<protein>
    <recommendedName>
        <fullName evidence="2">DUF2061 domain-containing protein</fullName>
    </recommendedName>
</protein>
<feature type="domain" description="DUF2061" evidence="2">
    <location>
        <begin position="5"/>
        <end position="55"/>
    </location>
</feature>
<accession>A0ABQ5U3M0</accession>
<proteinExistence type="predicted"/>
<evidence type="ECO:0000313" key="4">
    <source>
        <dbReference type="Proteomes" id="UP001161409"/>
    </source>
</evidence>
<feature type="region of interest" description="Disordered" evidence="1">
    <location>
        <begin position="58"/>
        <end position="80"/>
    </location>
</feature>
<evidence type="ECO:0000256" key="1">
    <source>
        <dbReference type="SAM" id="MobiDB-lite"/>
    </source>
</evidence>
<dbReference type="Pfam" id="PF09834">
    <property type="entry name" value="DUF2061"/>
    <property type="match status" value="1"/>
</dbReference>
<dbReference type="Proteomes" id="UP001161409">
    <property type="component" value="Unassembled WGS sequence"/>
</dbReference>
<gene>
    <name evidence="3" type="ORF">GCM10007924_20030</name>
</gene>
<dbReference type="EMBL" id="BSNF01000007">
    <property type="protein sequence ID" value="GLQ06782.1"/>
    <property type="molecule type" value="Genomic_DNA"/>
</dbReference>
<organism evidence="3 4">
    <name type="scientific">Sneathiella chinensis</name>
    <dbReference type="NCBI Taxonomy" id="349750"/>
    <lineage>
        <taxon>Bacteria</taxon>
        <taxon>Pseudomonadati</taxon>
        <taxon>Pseudomonadota</taxon>
        <taxon>Alphaproteobacteria</taxon>
        <taxon>Sneathiellales</taxon>
        <taxon>Sneathiellaceae</taxon>
        <taxon>Sneathiella</taxon>
    </lineage>
</organism>
<evidence type="ECO:0000259" key="2">
    <source>
        <dbReference type="Pfam" id="PF09834"/>
    </source>
</evidence>
<reference evidence="3" key="2">
    <citation type="submission" date="2023-01" db="EMBL/GenBank/DDBJ databases">
        <title>Draft genome sequence of Sneathiella chinensis strain NBRC 103408.</title>
        <authorList>
            <person name="Sun Q."/>
            <person name="Mori K."/>
        </authorList>
    </citation>
    <scope>NUCLEOTIDE SEQUENCE</scope>
    <source>
        <strain evidence="3">NBRC 103408</strain>
    </source>
</reference>
<evidence type="ECO:0000313" key="3">
    <source>
        <dbReference type="EMBL" id="GLQ06782.1"/>
    </source>
</evidence>
<comment type="caution">
    <text evidence="3">The sequence shown here is derived from an EMBL/GenBank/DDBJ whole genome shotgun (WGS) entry which is preliminary data.</text>
</comment>
<keyword evidence="4" id="KW-1185">Reference proteome</keyword>